<name>A0A1W6Q5G3_9EUPU</name>
<geneLocation type="mitochondrion" evidence="2"/>
<keyword evidence="1" id="KW-0812">Transmembrane</keyword>
<accession>A0A1W6Q5G3</accession>
<organism evidence="2">
    <name type="scientific">Cerion tridentatum costellata</name>
    <dbReference type="NCBI Taxonomy" id="1108932"/>
    <lineage>
        <taxon>Eukaryota</taxon>
        <taxon>Metazoa</taxon>
        <taxon>Spiralia</taxon>
        <taxon>Lophotrochozoa</taxon>
        <taxon>Mollusca</taxon>
        <taxon>Gastropoda</taxon>
        <taxon>Heterobranchia</taxon>
        <taxon>Euthyneura</taxon>
        <taxon>Panpulmonata</taxon>
        <taxon>Eupulmonata</taxon>
        <taxon>Stylommatophora</taxon>
        <taxon>Helicina</taxon>
        <taxon>Urocoptoidea</taxon>
        <taxon>Cerionidae</taxon>
        <taxon>Cerion</taxon>
    </lineage>
</organism>
<dbReference type="EMBL" id="KY249249">
    <property type="protein sequence ID" value="ARO34992.1"/>
    <property type="molecule type" value="Genomic_DNA"/>
</dbReference>
<keyword evidence="2" id="KW-0496">Mitochondrion</keyword>
<gene>
    <name evidence="2" type="primary">ATP8</name>
</gene>
<protein>
    <submittedName>
        <fullName evidence="2">ATP synthase subunit 8</fullName>
    </submittedName>
</protein>
<reference evidence="2" key="1">
    <citation type="submission" date="2016-11" db="EMBL/GenBank/DDBJ databases">
        <title>The complete mitochondrial genome of Cerion tridentatum costellata Pilsbry, 1946 (Gastropoda: Stylommatophora: Cerionidae).</title>
        <authorList>
            <person name="Harasewych M.G."/>
            <person name="Gonzalez V.L."/>
            <person name="Windsor A.M."/>
            <person name="Halloran M."/>
        </authorList>
    </citation>
    <scope>NUCLEOTIDE SEQUENCE</scope>
</reference>
<evidence type="ECO:0000313" key="2">
    <source>
        <dbReference type="EMBL" id="ARO34992.1"/>
    </source>
</evidence>
<sequence>MPQLSPHSALLNFMLMCLYLFTMTSVLYYLKPKQSNTNVQNKGNTDGVMLNRTSLLFF</sequence>
<keyword evidence="1" id="KW-0472">Membrane</keyword>
<evidence type="ECO:0000256" key="1">
    <source>
        <dbReference type="SAM" id="Phobius"/>
    </source>
</evidence>
<feature type="transmembrane region" description="Helical" evidence="1">
    <location>
        <begin position="12"/>
        <end position="30"/>
    </location>
</feature>
<keyword evidence="1" id="KW-1133">Transmembrane helix</keyword>
<proteinExistence type="predicted"/>
<dbReference type="AlphaFoldDB" id="A0A1W6Q5G3"/>